<evidence type="ECO:0008006" key="5">
    <source>
        <dbReference type="Google" id="ProtNLM"/>
    </source>
</evidence>
<feature type="transmembrane region" description="Helical" evidence="2">
    <location>
        <begin position="39"/>
        <end position="61"/>
    </location>
</feature>
<keyword evidence="2" id="KW-0812">Transmembrane</keyword>
<sequence>MNKFDDIIPPSRRREMEPLSQTPTTNTASQRASGRQPRFPYVTITIVILVIAASVGALFYFSNASVEVMPNTLSASVQSSFTASSSAGGLPFKVISAEKIASQSVKASGTKTVSSSASGTVTIYNTQSKSQQLITNTRFATSAGLIFRIHAAVTVPSGTTAVPGKVTAKVFADKAGGSYNVGPSSFTVPGFASTPQADKVYARSSTAMTGGASGSVPVVDVTTEAQTRRALKTALTADLEKSLQSQIPAGYLLIPGAATTTFQELDFAPSANSGTADVKEKGIVTAVVFPNTALGKAIASSVPGLSYQGEPLTVSKTDALTLTPASHMPDAEATSFSFTLSGSAPLVYTVDTARIAAAVAGKTRSAAEVALTSYPEVSRAIIILRPFWKQTFPEDPAAIRVVVTNP</sequence>
<gene>
    <name evidence="3" type="ORF">A2678_01905</name>
</gene>
<dbReference type="Proteomes" id="UP000178815">
    <property type="component" value="Unassembled WGS sequence"/>
</dbReference>
<evidence type="ECO:0000313" key="3">
    <source>
        <dbReference type="EMBL" id="OGG48599.1"/>
    </source>
</evidence>
<dbReference type="STRING" id="1798481.A2678_01905"/>
<organism evidence="3 4">
    <name type="scientific">Candidatus Kaiserbacteria bacterium RIFCSPHIGHO2_01_FULL_53_31</name>
    <dbReference type="NCBI Taxonomy" id="1798481"/>
    <lineage>
        <taxon>Bacteria</taxon>
        <taxon>Candidatus Kaiseribacteriota</taxon>
    </lineage>
</organism>
<keyword evidence="2" id="KW-1133">Transmembrane helix</keyword>
<feature type="compositionally biased region" description="Polar residues" evidence="1">
    <location>
        <begin position="19"/>
        <end position="33"/>
    </location>
</feature>
<feature type="region of interest" description="Disordered" evidence="1">
    <location>
        <begin position="1"/>
        <end position="34"/>
    </location>
</feature>
<evidence type="ECO:0000256" key="2">
    <source>
        <dbReference type="SAM" id="Phobius"/>
    </source>
</evidence>
<name>A0A1F6CHD3_9BACT</name>
<reference evidence="3 4" key="1">
    <citation type="journal article" date="2016" name="Nat. Commun.">
        <title>Thousands of microbial genomes shed light on interconnected biogeochemical processes in an aquifer system.</title>
        <authorList>
            <person name="Anantharaman K."/>
            <person name="Brown C.T."/>
            <person name="Hug L.A."/>
            <person name="Sharon I."/>
            <person name="Castelle C.J."/>
            <person name="Probst A.J."/>
            <person name="Thomas B.C."/>
            <person name="Singh A."/>
            <person name="Wilkins M.J."/>
            <person name="Karaoz U."/>
            <person name="Brodie E.L."/>
            <person name="Williams K.H."/>
            <person name="Hubbard S.S."/>
            <person name="Banfield J.F."/>
        </authorList>
    </citation>
    <scope>NUCLEOTIDE SEQUENCE [LARGE SCALE GENOMIC DNA]</scope>
</reference>
<accession>A0A1F6CHD3</accession>
<evidence type="ECO:0000256" key="1">
    <source>
        <dbReference type="SAM" id="MobiDB-lite"/>
    </source>
</evidence>
<comment type="caution">
    <text evidence="3">The sequence shown here is derived from an EMBL/GenBank/DDBJ whole genome shotgun (WGS) entry which is preliminary data.</text>
</comment>
<dbReference type="AlphaFoldDB" id="A0A1F6CHD3"/>
<dbReference type="EMBL" id="MFKU01000010">
    <property type="protein sequence ID" value="OGG48599.1"/>
    <property type="molecule type" value="Genomic_DNA"/>
</dbReference>
<feature type="compositionally biased region" description="Basic and acidic residues" evidence="1">
    <location>
        <begin position="1"/>
        <end position="17"/>
    </location>
</feature>
<proteinExistence type="predicted"/>
<evidence type="ECO:0000313" key="4">
    <source>
        <dbReference type="Proteomes" id="UP000178815"/>
    </source>
</evidence>
<keyword evidence="2" id="KW-0472">Membrane</keyword>
<protein>
    <recommendedName>
        <fullName evidence="5">Baseplate protein J-like domain-containing protein</fullName>
    </recommendedName>
</protein>